<accession>V5SJD9</accession>
<keyword evidence="2" id="KW-1185">Reference proteome</keyword>
<dbReference type="EMBL" id="CP006912">
    <property type="protein sequence ID" value="AHB50074.1"/>
    <property type="molecule type" value="Genomic_DNA"/>
</dbReference>
<proteinExistence type="predicted"/>
<dbReference type="KEGG" id="hni:W911_06935"/>
<protein>
    <recommendedName>
        <fullName evidence="3">Helix-turn-helix domain-containing protein</fullName>
    </recommendedName>
</protein>
<dbReference type="OrthoDB" id="7211084at2"/>
<name>V5SJD9_9HYPH</name>
<gene>
    <name evidence="1" type="ORF">W911_06935</name>
</gene>
<dbReference type="Gene3D" id="1.10.10.10">
    <property type="entry name" value="Winged helix-like DNA-binding domain superfamily/Winged helix DNA-binding domain"/>
    <property type="match status" value="1"/>
</dbReference>
<dbReference type="Proteomes" id="UP000018542">
    <property type="component" value="Chromosome"/>
</dbReference>
<evidence type="ECO:0000313" key="2">
    <source>
        <dbReference type="Proteomes" id="UP000018542"/>
    </source>
</evidence>
<dbReference type="InterPro" id="IPR036388">
    <property type="entry name" value="WH-like_DNA-bd_sf"/>
</dbReference>
<dbReference type="RefSeq" id="WP_023786779.1">
    <property type="nucleotide sequence ID" value="NC_022997.1"/>
</dbReference>
<reference evidence="1 2" key="1">
    <citation type="journal article" date="2014" name="Genome Announc.">
        <title>Complete Genome Sequence of Hyphomicrobium nitrativorans Strain NL23, a Denitrifying Bacterium Isolated from Biofilm of a Methanol-Fed Denitrification System Treating Seawater at the Montreal Biodome.</title>
        <authorList>
            <person name="Martineau C."/>
            <person name="Villeneuve C."/>
            <person name="Mauffrey F."/>
            <person name="Villemur R."/>
        </authorList>
    </citation>
    <scope>NUCLEOTIDE SEQUENCE [LARGE SCALE GENOMIC DNA]</scope>
    <source>
        <strain evidence="1">NL23</strain>
    </source>
</reference>
<dbReference type="STRING" id="1029756.W911_06935"/>
<organism evidence="1 2">
    <name type="scientific">Hyphomicrobium nitrativorans NL23</name>
    <dbReference type="NCBI Taxonomy" id="1029756"/>
    <lineage>
        <taxon>Bacteria</taxon>
        <taxon>Pseudomonadati</taxon>
        <taxon>Pseudomonadota</taxon>
        <taxon>Alphaproteobacteria</taxon>
        <taxon>Hyphomicrobiales</taxon>
        <taxon>Hyphomicrobiaceae</taxon>
        <taxon>Hyphomicrobium</taxon>
    </lineage>
</organism>
<evidence type="ECO:0008006" key="3">
    <source>
        <dbReference type="Google" id="ProtNLM"/>
    </source>
</evidence>
<dbReference type="PATRIC" id="fig|1029756.8.peg.1448"/>
<dbReference type="HOGENOM" id="CLU_949218_0_0_5"/>
<sequence>MSIKGSARAQPRNDAPLIVSQKNFGDDFTEEKAKRIAAIRDDLHVHSSCFRLAHIIASYISSSTGIAWPKQETLAERMGFKSKEGIKKLLDPLVARGHLLIVEKSKGRGRATVYAFPAVIEDKRANSSSPINEEKDEQELVLSAERANCSSEKGEQELAPTSFKELQKEERGEGSALGGLTAPNRQGEPFNRFWAVYPKRAGYDLARCHFDKAIENGADPEAIIEGAGRYAAAREGQDEQFTKFASNWLRERCWLKEPTKRPQAQSRRSSTPHVHVNDVIRQLGYSLEAIDEN</sequence>
<dbReference type="AlphaFoldDB" id="V5SJD9"/>
<evidence type="ECO:0000313" key="1">
    <source>
        <dbReference type="EMBL" id="AHB50074.1"/>
    </source>
</evidence>